<dbReference type="RefSeq" id="WP_269442969.1">
    <property type="nucleotide sequence ID" value="NZ_CP097463.1"/>
</dbReference>
<evidence type="ECO:0000313" key="3">
    <source>
        <dbReference type="Proteomes" id="UP001164693"/>
    </source>
</evidence>
<protein>
    <submittedName>
        <fullName evidence="2">Antibiotic biosynthesis monooxygenase</fullName>
    </submittedName>
</protein>
<dbReference type="GO" id="GO:0004497">
    <property type="term" value="F:monooxygenase activity"/>
    <property type="evidence" value="ECO:0007669"/>
    <property type="project" value="UniProtKB-KW"/>
</dbReference>
<sequence>MISVTHFAAGGEQSGDFAERARTALGVLAQRPGFLRGSLGRSTDGPGEWVLITEWENVGSYRRALGAYEVKLHAAPLLGEALDLPSSFEPLLEIAPGGAAITRASDREPAGDD</sequence>
<dbReference type="InterPro" id="IPR011008">
    <property type="entry name" value="Dimeric_a/b-barrel"/>
</dbReference>
<evidence type="ECO:0000313" key="2">
    <source>
        <dbReference type="EMBL" id="WAX56436.1"/>
    </source>
</evidence>
<proteinExistence type="predicted"/>
<dbReference type="Pfam" id="PF03992">
    <property type="entry name" value="ABM"/>
    <property type="match status" value="1"/>
</dbReference>
<name>A0ABY7JZY7_9ACTN</name>
<keyword evidence="3" id="KW-1185">Reference proteome</keyword>
<dbReference type="Proteomes" id="UP001164693">
    <property type="component" value="Chromosome"/>
</dbReference>
<organism evidence="2 3">
    <name type="scientific">Jatrophihabitans cynanchi</name>
    <dbReference type="NCBI Taxonomy" id="2944128"/>
    <lineage>
        <taxon>Bacteria</taxon>
        <taxon>Bacillati</taxon>
        <taxon>Actinomycetota</taxon>
        <taxon>Actinomycetes</taxon>
        <taxon>Jatrophihabitantales</taxon>
        <taxon>Jatrophihabitantaceae</taxon>
        <taxon>Jatrophihabitans</taxon>
    </lineage>
</organism>
<dbReference type="InterPro" id="IPR007138">
    <property type="entry name" value="ABM_dom"/>
</dbReference>
<feature type="domain" description="ABM" evidence="1">
    <location>
        <begin position="4"/>
        <end position="67"/>
    </location>
</feature>
<dbReference type="Gene3D" id="3.30.70.100">
    <property type="match status" value="1"/>
</dbReference>
<dbReference type="EMBL" id="CP097463">
    <property type="protein sequence ID" value="WAX56436.1"/>
    <property type="molecule type" value="Genomic_DNA"/>
</dbReference>
<keyword evidence="2" id="KW-0560">Oxidoreductase</keyword>
<gene>
    <name evidence="2" type="ORF">M6B22_18130</name>
</gene>
<dbReference type="SUPFAM" id="SSF54909">
    <property type="entry name" value="Dimeric alpha+beta barrel"/>
    <property type="match status" value="1"/>
</dbReference>
<keyword evidence="2" id="KW-0503">Monooxygenase</keyword>
<reference evidence="2" key="1">
    <citation type="submission" date="2022-05" db="EMBL/GenBank/DDBJ databases">
        <title>Jatrophihabitans sp. SB3-54 whole genome sequence.</title>
        <authorList>
            <person name="Suh M.K."/>
            <person name="Eom M.K."/>
            <person name="Kim J.S."/>
            <person name="Kim H.S."/>
            <person name="Do H.E."/>
            <person name="Shin Y.K."/>
            <person name="Lee J.-S."/>
        </authorList>
    </citation>
    <scope>NUCLEOTIDE SEQUENCE</scope>
    <source>
        <strain evidence="2">SB3-54</strain>
    </source>
</reference>
<accession>A0ABY7JZY7</accession>
<evidence type="ECO:0000259" key="1">
    <source>
        <dbReference type="Pfam" id="PF03992"/>
    </source>
</evidence>